<dbReference type="KEGG" id="bpb:bpr_I0310"/>
<name>E0RYH7_BUTPB</name>
<accession>E0RYH7</accession>
<evidence type="ECO:0000313" key="2">
    <source>
        <dbReference type="EMBL" id="ADL33058.1"/>
    </source>
</evidence>
<keyword evidence="1" id="KW-0812">Transmembrane</keyword>
<feature type="transmembrane region" description="Helical" evidence="1">
    <location>
        <begin position="20"/>
        <end position="44"/>
    </location>
</feature>
<dbReference type="STRING" id="515622.bpr_I0310"/>
<sequence length="867" mass="96961">MTKLKKDKNKKQNAFTQKILEGFLKLLPSIIVLLIIVGAALYVINTKAPTEVKEPIPPYAFDGNDKPVVIDNGQLKLTMDPATTEFTVEVKDSGKVWYSNPKDAAEDTAALDDQKNYLQSPFILSYSITQGLETTYNSFAFSAQNGIYEIVPGENEIRVNYSLGSVQKEFTIPPVITKTNFEKFMGNLDKKEVDLIKQYYKKYDINKLTPKDNKDELLASYPVLETDVIYVLRSGTKDNVRKTIQDKFEAAGYTYDDYLADKELDFSSSSSDTPVFNASVIYKLDGKDLVVEVPFKDLDFDPETPIYTVTPLPYFGAGGPEDQGFMLVPEGGGAIINFNNGKTSQSSYYTNVYGWDMCLSRDAVVHNTRAYYGVYGISEGNDSFVCILENGRSYASIQADIAGKNHSYNFVNAKYSVCQREQYDVGDIANSEIYEYATDLPDETITQRYKFVNSGSYVDMAKTYGEYLQKEYAGYLDLVSDTSTPVAIEMVGAIDKVKQIVGVPVSRPLKLTSYSEASNILDQLTAAGLTNMHVKLSGWCNGGVQQKVLSKTKTVGALGSKKDLQNLISTAEANGNTVYLNGITQYAFNSNILDGFFSYRDAAKFISKERAELYEYSNVTYGQRENADHKYFLLHTDVANKYADNLVKASQKYGAGASFQDLGMDLSSDFYKKKTYSREAVLNEQVAKLENYNNNGTPLMINMGNDYAVPFCQMVTGMDLRGSEYTIIDECIPFYQLAVHGRVDYTGRAINTCGNMENEILYSAEYGAGLCFELMNESSFATQKTLYTQYYGAYFDAVKDNLVNIYTRYNKELGHTFNQEMTGHDNLTSDVSCTEYADGTKVYVNYGYSDYTADGVKVPARDYVVTR</sequence>
<dbReference type="InterPro" id="IPR043751">
    <property type="entry name" value="DUF5696"/>
</dbReference>
<dbReference type="AlphaFoldDB" id="E0RYH7"/>
<proteinExistence type="predicted"/>
<evidence type="ECO:0000313" key="3">
    <source>
        <dbReference type="Proteomes" id="UP000001299"/>
    </source>
</evidence>
<evidence type="ECO:0000256" key="1">
    <source>
        <dbReference type="SAM" id="Phobius"/>
    </source>
</evidence>
<dbReference type="Pfam" id="PF18952">
    <property type="entry name" value="DUF5696"/>
    <property type="match status" value="1"/>
</dbReference>
<keyword evidence="3" id="KW-1185">Reference proteome</keyword>
<dbReference type="EMBL" id="CP001810">
    <property type="protein sequence ID" value="ADL33058.1"/>
    <property type="molecule type" value="Genomic_DNA"/>
</dbReference>
<keyword evidence="1" id="KW-1133">Transmembrane helix</keyword>
<reference evidence="2 3" key="1">
    <citation type="journal article" date="2010" name="PLoS ONE">
        <title>The glycobiome of the rumen bacterium Butyrivibrio proteoclasticus B316(T) highlights adaptation to a polysaccharide-rich environment.</title>
        <authorList>
            <person name="Kelly W.J."/>
            <person name="Leahy S.C."/>
            <person name="Altermann E."/>
            <person name="Yeoman C.J."/>
            <person name="Dunne J.C."/>
            <person name="Kong Z."/>
            <person name="Pacheco D.M."/>
            <person name="Li D."/>
            <person name="Noel S.J."/>
            <person name="Moon C.D."/>
            <person name="Cookson A.L."/>
            <person name="Attwood G.T."/>
        </authorList>
    </citation>
    <scope>NUCLEOTIDE SEQUENCE [LARGE SCALE GENOMIC DNA]</scope>
    <source>
        <strain evidence="3">ATCC 51982 / DSM 14932 / B316</strain>
    </source>
</reference>
<organism evidence="2 3">
    <name type="scientific">Butyrivibrio proteoclasticus (strain ATCC 51982 / DSM 14932 / B316)</name>
    <name type="common">Clostridium proteoclasticum</name>
    <dbReference type="NCBI Taxonomy" id="515622"/>
    <lineage>
        <taxon>Bacteria</taxon>
        <taxon>Bacillati</taxon>
        <taxon>Bacillota</taxon>
        <taxon>Clostridia</taxon>
        <taxon>Lachnospirales</taxon>
        <taxon>Lachnospiraceae</taxon>
        <taxon>Butyrivibrio</taxon>
    </lineage>
</organism>
<dbReference type="eggNOG" id="COG3420">
    <property type="taxonomic scope" value="Bacteria"/>
</dbReference>
<gene>
    <name evidence="2" type="ordered locus">bpr_I0310</name>
</gene>
<keyword evidence="1" id="KW-0472">Membrane</keyword>
<dbReference type="HOGENOM" id="CLU_014011_0_0_9"/>
<dbReference type="Proteomes" id="UP000001299">
    <property type="component" value="Chromosome 1"/>
</dbReference>
<protein>
    <submittedName>
        <fullName evidence="2">Uncharacterized protein</fullName>
    </submittedName>
</protein>